<dbReference type="PANTHER" id="PTHR43775:SF37">
    <property type="entry name" value="SI:DKEY-61P9.11"/>
    <property type="match status" value="1"/>
</dbReference>
<dbReference type="InterPro" id="IPR013968">
    <property type="entry name" value="PKS_KR"/>
</dbReference>
<dbReference type="Proteomes" id="UP000606721">
    <property type="component" value="Unassembled WGS sequence"/>
</dbReference>
<dbReference type="Gene3D" id="3.40.50.720">
    <property type="entry name" value="NAD(P)-binding Rossmann-like Domain"/>
    <property type="match status" value="1"/>
</dbReference>
<dbReference type="InterPro" id="IPR049900">
    <property type="entry name" value="PKS_mFAS_DH"/>
</dbReference>
<dbReference type="InterPro" id="IPR011251">
    <property type="entry name" value="Luciferase-like_dom"/>
</dbReference>
<dbReference type="Pfam" id="PF14765">
    <property type="entry name" value="PS-DH"/>
    <property type="match status" value="1"/>
</dbReference>
<organism evidence="6 7">
    <name type="scientific">Aphanizomenon flos-aquae FACHB-1040</name>
    <dbReference type="NCBI Taxonomy" id="2692887"/>
    <lineage>
        <taxon>Bacteria</taxon>
        <taxon>Bacillati</taxon>
        <taxon>Cyanobacteriota</taxon>
        <taxon>Cyanophyceae</taxon>
        <taxon>Nostocales</taxon>
        <taxon>Aphanizomenonaceae</taxon>
        <taxon>Aphanizomenon</taxon>
    </lineage>
</organism>
<evidence type="ECO:0000259" key="4">
    <source>
        <dbReference type="PROSITE" id="PS50075"/>
    </source>
</evidence>
<dbReference type="InterPro" id="IPR050091">
    <property type="entry name" value="PKS_NRPS_Biosynth_Enz"/>
</dbReference>
<dbReference type="EMBL" id="JACJQT010000084">
    <property type="protein sequence ID" value="MBD2281008.1"/>
    <property type="molecule type" value="Genomic_DNA"/>
</dbReference>
<protein>
    <submittedName>
        <fullName evidence="6">LLM class flavin-dependent oxidoreductase</fullName>
    </submittedName>
</protein>
<evidence type="ECO:0000256" key="2">
    <source>
        <dbReference type="ARBA" id="ARBA00022553"/>
    </source>
</evidence>
<dbReference type="Gene3D" id="3.10.129.120">
    <property type="match status" value="1"/>
</dbReference>
<dbReference type="SUPFAM" id="SSF51735">
    <property type="entry name" value="NAD(P)-binding Rossmann-fold domains"/>
    <property type="match status" value="2"/>
</dbReference>
<dbReference type="SMART" id="SM00823">
    <property type="entry name" value="PKS_PP"/>
    <property type="match status" value="1"/>
</dbReference>
<dbReference type="InterPro" id="IPR036291">
    <property type="entry name" value="NAD(P)-bd_dom_sf"/>
</dbReference>
<dbReference type="Pfam" id="PF00296">
    <property type="entry name" value="Bac_luciferase"/>
    <property type="match status" value="1"/>
</dbReference>
<feature type="region of interest" description="N-terminal hotdog fold" evidence="3">
    <location>
        <begin position="230"/>
        <end position="380"/>
    </location>
</feature>
<evidence type="ECO:0000256" key="3">
    <source>
        <dbReference type="PROSITE-ProRule" id="PRU01363"/>
    </source>
</evidence>
<dbReference type="RefSeq" id="WP_190384318.1">
    <property type="nucleotide sequence ID" value="NZ_JACJQT010000084.1"/>
</dbReference>
<dbReference type="SUPFAM" id="SSF51679">
    <property type="entry name" value="Bacterial luciferase-like"/>
    <property type="match status" value="1"/>
</dbReference>
<evidence type="ECO:0000256" key="1">
    <source>
        <dbReference type="ARBA" id="ARBA00022450"/>
    </source>
</evidence>
<evidence type="ECO:0000313" key="7">
    <source>
        <dbReference type="Proteomes" id="UP000606721"/>
    </source>
</evidence>
<feature type="region of interest" description="C-terminal hotdog fold" evidence="3">
    <location>
        <begin position="393"/>
        <end position="543"/>
    </location>
</feature>
<comment type="caution">
    <text evidence="6">The sequence shown here is derived from an EMBL/GenBank/DDBJ whole genome shotgun (WGS) entry which is preliminary data.</text>
</comment>
<dbReference type="InterPro" id="IPR036661">
    <property type="entry name" value="Luciferase-like_sf"/>
</dbReference>
<evidence type="ECO:0000313" key="6">
    <source>
        <dbReference type="EMBL" id="MBD2281008.1"/>
    </source>
</evidence>
<feature type="domain" description="Carrier" evidence="4">
    <location>
        <begin position="1077"/>
        <end position="1152"/>
    </location>
</feature>
<dbReference type="Gene3D" id="3.20.20.30">
    <property type="entry name" value="Luciferase-like domain"/>
    <property type="match status" value="1"/>
</dbReference>
<dbReference type="CDD" id="cd08955">
    <property type="entry name" value="KR_2_FAS_SDR_x"/>
    <property type="match status" value="1"/>
</dbReference>
<dbReference type="Gene3D" id="1.10.1200.10">
    <property type="entry name" value="ACP-like"/>
    <property type="match status" value="1"/>
</dbReference>
<dbReference type="PROSITE" id="PS50075">
    <property type="entry name" value="CARRIER"/>
    <property type="match status" value="1"/>
</dbReference>
<dbReference type="SUPFAM" id="SSF47336">
    <property type="entry name" value="ACP-like"/>
    <property type="match status" value="1"/>
</dbReference>
<dbReference type="SMART" id="SM00822">
    <property type="entry name" value="PKS_KR"/>
    <property type="match status" value="1"/>
</dbReference>
<dbReference type="PANTHER" id="PTHR43775">
    <property type="entry name" value="FATTY ACID SYNTHASE"/>
    <property type="match status" value="1"/>
</dbReference>
<dbReference type="InterPro" id="IPR024011">
    <property type="entry name" value="Biosynth_lucif-like_mOase_dom"/>
</dbReference>
<keyword evidence="1" id="KW-0596">Phosphopantetheine</keyword>
<sequence>MKFGLMFFASGEDAMLGDKYNLVIESARFADKHGFSSIWTPERHFTNFGSLYPNPAVLNAALARETQQIKLLAGSVVLPINDPIRIAEEWAIVDNLSTGRIGISFASGWNPNDFVFFPDNFQDRHQELFIGIEIIQKLWRGESIQRINGNGKQVEIRIYPTPIQPELPIWVTAASNPQIFIKAGEIGANLLSHLFDQDIEELAEKISLYRQERAKNGHNPETGIVSIALHTFVGSDFNQVREQVRVPYCEYFKSNIGLLNGLAQSRNHNIDISSLSAKELDDFVNFIFEKFATSRGLIGTPVTCLNLLEQLENIGVNEVSCLLDFGLNKNVILSHLPDLNQLREVYNHQVNNKINSIKTTDSVSLNSPSKKLITKQFSHRVEENFAEIRRRFTDTRNVEEFYQKLDHHGLRLGENFRRIENLWLGKGEALAQIDLNLTGTNSHELIRMHPVVLEACHQVLIASLPDEMLTTNQPSLYLPVGVKSVQVYEPMTNQVWSHGFLSNSLDTANKSIEGDVCIFNPNGKLLARVSGLQMQCVERLRHQIEIQNQYADWFYKLQWQLKPLVKLQSSCPREPGSWMIFADELGIGQCLATLLEMEGETCFLVYCHQEDRISLAGEILLDPADPEAMQELIKQMRTLKYPCRGVVHLWSLNTTPSEQTTISSLDNDCTLTLTSTLHLVQSLIQTNTSQSPQLWLVTQGTQTTGSEAIPPAIAQAPIWGLGRSLASEIPHIWGGLVDIGCEFATVEAAKALFAEIWYQDGESQIALRSEQRYVARVVPSPKVDINPQLISLHSDATYVITGGLGHLGLNAARWMVDKGAEYIVLVGRNNVADTAQQAIKELKDLGVNVLVVVGDISVREDVVRIFENIQEYYPPVRGIFHAAGVAGFNPLPDITPQLLQSLLAPKVAGTWNLHQITLGMKLDFFVCISSITSVWGSDGLSHYTAANHFLDIFAHYRHSLNLPALTVNVGALKDGGMHYRHDQPTSIRERVTQIGLRYYSPHDLLKTLEYSLGNGVAQQIIIDIDWTIFKGIYEVRERRTLLKEIQVRSPKSLKPLLGRMDYLLHKLKDASPGDRYDILLTYVQDKIALVLKLQNFQLPTPEQNLMEVGMDSLTAIELKNSIQTELGVDIPIVKFMEGITVAILTNELNKKLNSEDWELEIEFSQDDKVSKNNSSWIEGEI</sequence>
<dbReference type="NCBIfam" id="TIGR04020">
    <property type="entry name" value="seco_metab_LLM"/>
    <property type="match status" value="1"/>
</dbReference>
<dbReference type="InterPro" id="IPR009081">
    <property type="entry name" value="PP-bd_ACP"/>
</dbReference>
<dbReference type="InterPro" id="IPR057326">
    <property type="entry name" value="KR_dom"/>
</dbReference>
<reference evidence="6 7" key="1">
    <citation type="journal article" date="2020" name="ISME J.">
        <title>Comparative genomics reveals insights into cyanobacterial evolution and habitat adaptation.</title>
        <authorList>
            <person name="Chen M.Y."/>
            <person name="Teng W.K."/>
            <person name="Zhao L."/>
            <person name="Hu C.X."/>
            <person name="Zhou Y.K."/>
            <person name="Han B.P."/>
            <person name="Song L.R."/>
            <person name="Shu W.S."/>
        </authorList>
    </citation>
    <scope>NUCLEOTIDE SEQUENCE [LARGE SCALE GENOMIC DNA]</scope>
    <source>
        <strain evidence="6 7">FACHB-1040</strain>
    </source>
</reference>
<gene>
    <name evidence="6" type="ORF">H6F99_22855</name>
</gene>
<evidence type="ECO:0000259" key="5">
    <source>
        <dbReference type="PROSITE" id="PS52019"/>
    </source>
</evidence>
<keyword evidence="7" id="KW-1185">Reference proteome</keyword>
<accession>A0ABR8C1K8</accession>
<feature type="domain" description="PKS/mFAS DH" evidence="5">
    <location>
        <begin position="230"/>
        <end position="543"/>
    </location>
</feature>
<dbReference type="InterPro" id="IPR049551">
    <property type="entry name" value="PKS_DH_C"/>
</dbReference>
<dbReference type="Pfam" id="PF00550">
    <property type="entry name" value="PP-binding"/>
    <property type="match status" value="1"/>
</dbReference>
<proteinExistence type="predicted"/>
<dbReference type="InterPro" id="IPR036736">
    <property type="entry name" value="ACP-like_sf"/>
</dbReference>
<dbReference type="InterPro" id="IPR020806">
    <property type="entry name" value="PKS_PP-bd"/>
</dbReference>
<dbReference type="PROSITE" id="PS52019">
    <property type="entry name" value="PKS_MFAS_DH"/>
    <property type="match status" value="1"/>
</dbReference>
<comment type="caution">
    <text evidence="3">Lacks conserved residue(s) required for the propagation of feature annotation.</text>
</comment>
<name>A0ABR8C1K8_APHFL</name>
<keyword evidence="2" id="KW-0597">Phosphoprotein</keyword>
<dbReference type="Pfam" id="PF08659">
    <property type="entry name" value="KR"/>
    <property type="match status" value="1"/>
</dbReference>